<sequence>MGEVEKSLKDHVEMFMMFASLKMKIKVGVGNLPVVYEFPDVLPGTSPVSMAPYQMSASEL</sequence>
<evidence type="ECO:0000313" key="2">
    <source>
        <dbReference type="Proteomes" id="UP000265520"/>
    </source>
</evidence>
<comment type="caution">
    <text evidence="1">The sequence shown here is derived from an EMBL/GenBank/DDBJ whole genome shotgun (WGS) entry which is preliminary data.</text>
</comment>
<reference evidence="1 2" key="1">
    <citation type="journal article" date="2018" name="Front. Plant Sci.">
        <title>Red Clover (Trifolium pratense) and Zigzag Clover (T. medium) - A Picture of Genomic Similarities and Differences.</title>
        <authorList>
            <person name="Dluhosova J."/>
            <person name="Istvanek J."/>
            <person name="Nedelnik J."/>
            <person name="Repkova J."/>
        </authorList>
    </citation>
    <scope>NUCLEOTIDE SEQUENCE [LARGE SCALE GENOMIC DNA]</scope>
    <source>
        <strain evidence="2">cv. 10/8</strain>
        <tissue evidence="1">Leaf</tissue>
    </source>
</reference>
<accession>A0A392VYN3</accession>
<evidence type="ECO:0000313" key="1">
    <source>
        <dbReference type="EMBL" id="MCI91785.1"/>
    </source>
</evidence>
<organism evidence="1 2">
    <name type="scientific">Trifolium medium</name>
    <dbReference type="NCBI Taxonomy" id="97028"/>
    <lineage>
        <taxon>Eukaryota</taxon>
        <taxon>Viridiplantae</taxon>
        <taxon>Streptophyta</taxon>
        <taxon>Embryophyta</taxon>
        <taxon>Tracheophyta</taxon>
        <taxon>Spermatophyta</taxon>
        <taxon>Magnoliopsida</taxon>
        <taxon>eudicotyledons</taxon>
        <taxon>Gunneridae</taxon>
        <taxon>Pentapetalae</taxon>
        <taxon>rosids</taxon>
        <taxon>fabids</taxon>
        <taxon>Fabales</taxon>
        <taxon>Fabaceae</taxon>
        <taxon>Papilionoideae</taxon>
        <taxon>50 kb inversion clade</taxon>
        <taxon>NPAAA clade</taxon>
        <taxon>Hologalegina</taxon>
        <taxon>IRL clade</taxon>
        <taxon>Trifolieae</taxon>
        <taxon>Trifolium</taxon>
    </lineage>
</organism>
<proteinExistence type="predicted"/>
<dbReference type="AlphaFoldDB" id="A0A392VYN3"/>
<protein>
    <submittedName>
        <fullName evidence="1">Cellular nucleic acid-binding protein</fullName>
    </submittedName>
</protein>
<dbReference type="EMBL" id="LXQA011282344">
    <property type="protein sequence ID" value="MCI91785.1"/>
    <property type="molecule type" value="Genomic_DNA"/>
</dbReference>
<dbReference type="Proteomes" id="UP000265520">
    <property type="component" value="Unassembled WGS sequence"/>
</dbReference>
<keyword evidence="2" id="KW-1185">Reference proteome</keyword>
<name>A0A392VYN3_9FABA</name>
<feature type="non-terminal residue" evidence="1">
    <location>
        <position position="60"/>
    </location>
</feature>